<reference evidence="3 4" key="1">
    <citation type="submission" date="2022-06" db="EMBL/GenBank/DDBJ databases">
        <title>Sequencing the genomes of 1000 actinobacteria strains.</title>
        <authorList>
            <person name="Klenk H.-P."/>
        </authorList>
    </citation>
    <scope>NUCLEOTIDE SEQUENCE [LARGE SCALE GENOMIC DNA]</scope>
    <source>
        <strain evidence="3 4">DSM 41656</strain>
    </source>
</reference>
<name>A0ABT1J3V1_9ACTN</name>
<dbReference type="Proteomes" id="UP001206483">
    <property type="component" value="Unassembled WGS sequence"/>
</dbReference>
<dbReference type="RefSeq" id="WP_253800320.1">
    <property type="nucleotide sequence ID" value="NZ_BAAAUB010000002.1"/>
</dbReference>
<evidence type="ECO:0000256" key="2">
    <source>
        <dbReference type="SAM" id="Phobius"/>
    </source>
</evidence>
<keyword evidence="2" id="KW-0472">Membrane</keyword>
<evidence type="ECO:0008006" key="5">
    <source>
        <dbReference type="Google" id="ProtNLM"/>
    </source>
</evidence>
<protein>
    <recommendedName>
        <fullName evidence="5">Superfamily III holin-X</fullName>
    </recommendedName>
</protein>
<evidence type="ECO:0000256" key="1">
    <source>
        <dbReference type="SAM" id="MobiDB-lite"/>
    </source>
</evidence>
<keyword evidence="2" id="KW-1133">Transmembrane helix</keyword>
<evidence type="ECO:0000313" key="4">
    <source>
        <dbReference type="Proteomes" id="UP001206483"/>
    </source>
</evidence>
<dbReference type="EMBL" id="JAMZDX010000004">
    <property type="protein sequence ID" value="MCP2311746.1"/>
    <property type="molecule type" value="Genomic_DNA"/>
</dbReference>
<gene>
    <name evidence="3" type="ORF">FHR36_004909</name>
</gene>
<feature type="transmembrane region" description="Helical" evidence="2">
    <location>
        <begin position="56"/>
        <end position="76"/>
    </location>
</feature>
<organism evidence="3 4">
    <name type="scientific">Kitasatospora paracochleata</name>
    <dbReference type="NCBI Taxonomy" id="58354"/>
    <lineage>
        <taxon>Bacteria</taxon>
        <taxon>Bacillati</taxon>
        <taxon>Actinomycetota</taxon>
        <taxon>Actinomycetes</taxon>
        <taxon>Kitasatosporales</taxon>
        <taxon>Streptomycetaceae</taxon>
        <taxon>Kitasatospora</taxon>
    </lineage>
</organism>
<feature type="region of interest" description="Disordered" evidence="1">
    <location>
        <begin position="80"/>
        <end position="142"/>
    </location>
</feature>
<feature type="transmembrane region" description="Helical" evidence="2">
    <location>
        <begin position="31"/>
        <end position="50"/>
    </location>
</feature>
<keyword evidence="4" id="KW-1185">Reference proteome</keyword>
<sequence>MAPQQVGTGLLAFLDRTLERISKSWHEAGRIMIFTVILAAVATGGFILIAHVLSTGYVTIGAVGGLAAIGTGAGAVRRWRNRRQPPVDRLPVVPDSLAGLPTLWPPPGEGPPPDRADGEPGDIPMPPPREEPDPRAASESAG</sequence>
<proteinExistence type="predicted"/>
<comment type="caution">
    <text evidence="3">The sequence shown here is derived from an EMBL/GenBank/DDBJ whole genome shotgun (WGS) entry which is preliminary data.</text>
</comment>
<evidence type="ECO:0000313" key="3">
    <source>
        <dbReference type="EMBL" id="MCP2311746.1"/>
    </source>
</evidence>
<keyword evidence="2" id="KW-0812">Transmembrane</keyword>
<accession>A0ABT1J3V1</accession>